<accession>A0A378I128</accession>
<dbReference type="OrthoDB" id="5643427at2"/>
<dbReference type="RefSeq" id="WP_115302066.1">
    <property type="nucleotide sequence ID" value="NZ_CAAAHO010000001.1"/>
</dbReference>
<reference evidence="1 2" key="1">
    <citation type="submission" date="2018-06" db="EMBL/GenBank/DDBJ databases">
        <authorList>
            <consortium name="Pathogen Informatics"/>
            <person name="Doyle S."/>
        </authorList>
    </citation>
    <scope>NUCLEOTIDE SEQUENCE [LARGE SCALE GENOMIC DNA]</scope>
    <source>
        <strain evidence="1 2">NCTC13315</strain>
    </source>
</reference>
<evidence type="ECO:0000313" key="2">
    <source>
        <dbReference type="Proteomes" id="UP000254968"/>
    </source>
</evidence>
<dbReference type="Proteomes" id="UP000254968">
    <property type="component" value="Unassembled WGS sequence"/>
</dbReference>
<proteinExistence type="predicted"/>
<protein>
    <submittedName>
        <fullName evidence="1">Uncharacterized protein</fullName>
    </submittedName>
</protein>
<dbReference type="AlphaFoldDB" id="A0A378I128"/>
<evidence type="ECO:0000313" key="1">
    <source>
        <dbReference type="EMBL" id="STX28306.1"/>
    </source>
</evidence>
<gene>
    <name evidence="1" type="ORF">NCTC13315_00834</name>
</gene>
<dbReference type="EMBL" id="UGNV01000001">
    <property type="protein sequence ID" value="STX28306.1"/>
    <property type="molecule type" value="Genomic_DNA"/>
</dbReference>
<sequence>MKVKNILNIKVYLEDNKIKLQLVQAYVYRKKDGLRVYSYPIIPILENLDKQFNYTKHETVTAFIKFLSNFLPESVTLPEAITLDEFDGEDFLESTRLQRSLEADGSFEADKVIILYCTALYCLPTDPQVSLDFISVLAQYLNGEEDEQEVKKITPFTNIQFNPSFLDSQTVNDDELSHSLLYPLENYLEPSLTPQKALEKIIQDILNMNSSTDYQAVHESLNTIYTAFKQQNTHPLSELLKTENRFSIMNTKSDLTVQQFAEENSLSSLLRLVRKNITDKRQGTFSKLVELSHADAKRTLVAQCFGKDSFDGKTYSTNYTECRFLMDADFYLRFDKKLVIRNIQDNPSYQEYYAEGKQNYNIFESEMRHWAKQCGLEFHSDTKFPEQIVFTSKSSDKLAPLNLHVTVDYLKNLLEMQNKIRLCQFGKHSEKDQANAFRKLPNNIFAHIINYHYPDREYELSKAEIINPSLNPV</sequence>
<name>A0A378I128_9GAMM</name>
<organism evidence="1 2">
    <name type="scientific">Legionella beliardensis</name>
    <dbReference type="NCBI Taxonomy" id="91822"/>
    <lineage>
        <taxon>Bacteria</taxon>
        <taxon>Pseudomonadati</taxon>
        <taxon>Pseudomonadota</taxon>
        <taxon>Gammaproteobacteria</taxon>
        <taxon>Legionellales</taxon>
        <taxon>Legionellaceae</taxon>
        <taxon>Legionella</taxon>
    </lineage>
</organism>
<keyword evidence="2" id="KW-1185">Reference proteome</keyword>